<keyword evidence="1" id="KW-0812">Transmembrane</keyword>
<dbReference type="InterPro" id="IPR025067">
    <property type="entry name" value="DUF4079"/>
</dbReference>
<dbReference type="Proteomes" id="UP000654482">
    <property type="component" value="Unassembled WGS sequence"/>
</dbReference>
<evidence type="ECO:0000313" key="3">
    <source>
        <dbReference type="Proteomes" id="UP000654482"/>
    </source>
</evidence>
<gene>
    <name evidence="2" type="ORF">IQ249_06425</name>
</gene>
<feature type="transmembrane region" description="Helical" evidence="1">
    <location>
        <begin position="160"/>
        <end position="181"/>
    </location>
</feature>
<dbReference type="AlphaFoldDB" id="A0A8J7DV22"/>
<proteinExistence type="predicted"/>
<keyword evidence="1" id="KW-0472">Membrane</keyword>
<feature type="transmembrane region" description="Helical" evidence="1">
    <location>
        <begin position="63"/>
        <end position="86"/>
    </location>
</feature>
<comment type="caution">
    <text evidence="2">The sequence shown here is derived from an EMBL/GenBank/DDBJ whole genome shotgun (WGS) entry which is preliminary data.</text>
</comment>
<feature type="transmembrane region" description="Helical" evidence="1">
    <location>
        <begin position="98"/>
        <end position="115"/>
    </location>
</feature>
<feature type="transmembrane region" description="Helical" evidence="1">
    <location>
        <begin position="193"/>
        <end position="212"/>
    </location>
</feature>
<sequence>MNATQWAGIIHPAIAIIFVFPLIGIVVNFAWQTRQRRLQIAPQGGKSKIPPVVGREHVSIGRWLAGAVVGVWFLGTGYAITTKGFIQGNLLETYRSQAIFILLMGVATIASFALLYRARERLWRTIFAVLSSGGLLILSFTDKLGIIDKSLIFRRDNQWYFSHFYYGTIATILMIISLAIIQEIYQDRSNRWRNLHIILNCIALLLFVGQGITGARDLFEIGLYASP</sequence>
<name>A0A8J7DV22_9CYAN</name>
<dbReference type="RefSeq" id="WP_194028623.1">
    <property type="nucleotide sequence ID" value="NZ_JADEWZ010000007.1"/>
</dbReference>
<organism evidence="2 3">
    <name type="scientific">Lusitaniella coriacea LEGE 07157</name>
    <dbReference type="NCBI Taxonomy" id="945747"/>
    <lineage>
        <taxon>Bacteria</taxon>
        <taxon>Bacillati</taxon>
        <taxon>Cyanobacteriota</taxon>
        <taxon>Cyanophyceae</taxon>
        <taxon>Spirulinales</taxon>
        <taxon>Lusitaniellaceae</taxon>
        <taxon>Lusitaniella</taxon>
    </lineage>
</organism>
<keyword evidence="1" id="KW-1133">Transmembrane helix</keyword>
<keyword evidence="3" id="KW-1185">Reference proteome</keyword>
<reference evidence="2" key="1">
    <citation type="submission" date="2020-10" db="EMBL/GenBank/DDBJ databases">
        <authorList>
            <person name="Castelo-Branco R."/>
            <person name="Eusebio N."/>
            <person name="Adriana R."/>
            <person name="Vieira A."/>
            <person name="Brugerolle De Fraissinette N."/>
            <person name="Rezende De Castro R."/>
            <person name="Schneider M.P."/>
            <person name="Vasconcelos V."/>
            <person name="Leao P.N."/>
        </authorList>
    </citation>
    <scope>NUCLEOTIDE SEQUENCE</scope>
    <source>
        <strain evidence="2">LEGE 07157</strain>
    </source>
</reference>
<feature type="transmembrane region" description="Helical" evidence="1">
    <location>
        <begin position="122"/>
        <end position="140"/>
    </location>
</feature>
<dbReference type="Pfam" id="PF13301">
    <property type="entry name" value="DUF4079"/>
    <property type="match status" value="1"/>
</dbReference>
<feature type="transmembrane region" description="Helical" evidence="1">
    <location>
        <begin position="6"/>
        <end position="31"/>
    </location>
</feature>
<accession>A0A8J7DV22</accession>
<dbReference type="EMBL" id="JADEWZ010000007">
    <property type="protein sequence ID" value="MBE9115531.1"/>
    <property type="molecule type" value="Genomic_DNA"/>
</dbReference>
<evidence type="ECO:0000313" key="2">
    <source>
        <dbReference type="EMBL" id="MBE9115531.1"/>
    </source>
</evidence>
<evidence type="ECO:0000256" key="1">
    <source>
        <dbReference type="SAM" id="Phobius"/>
    </source>
</evidence>
<protein>
    <submittedName>
        <fullName evidence="2">DUF4079 domain-containing protein</fullName>
    </submittedName>
</protein>